<comment type="subunit">
    <text evidence="15">Interacts with dsRNA.</text>
</comment>
<dbReference type="GO" id="GO:0003723">
    <property type="term" value="F:RNA binding"/>
    <property type="evidence" value="ECO:0007669"/>
    <property type="project" value="UniProtKB-KW"/>
</dbReference>
<evidence type="ECO:0000256" key="14">
    <source>
        <dbReference type="ARBA" id="ARBA00054392"/>
    </source>
</evidence>
<evidence type="ECO:0000256" key="2">
    <source>
        <dbReference type="ARBA" id="ARBA00022448"/>
    </source>
</evidence>
<dbReference type="STRING" id="244447.ENSCSEP00000030392"/>
<feature type="domain" description="C2H2-type" evidence="18">
    <location>
        <begin position="347"/>
        <end position="369"/>
    </location>
</feature>
<dbReference type="Gene3D" id="3.30.160.60">
    <property type="entry name" value="Classic Zinc Finger"/>
    <property type="match status" value="3"/>
</dbReference>
<evidence type="ECO:0000256" key="6">
    <source>
        <dbReference type="ARBA" id="ARBA00022737"/>
    </source>
</evidence>
<dbReference type="PANTHER" id="PTHR46786:SF1">
    <property type="entry name" value="ZINC FINGER MATRIN-TYPE PROTEIN 3"/>
    <property type="match status" value="1"/>
</dbReference>
<evidence type="ECO:0000256" key="1">
    <source>
        <dbReference type="ARBA" id="ARBA00004604"/>
    </source>
</evidence>
<dbReference type="PANTHER" id="PTHR46786">
    <property type="entry name" value="ZINC FINGER MATRIN-TYPE PROTEIN 3"/>
    <property type="match status" value="1"/>
</dbReference>
<feature type="compositionally biased region" description="Polar residues" evidence="17">
    <location>
        <begin position="379"/>
        <end position="391"/>
    </location>
</feature>
<feature type="compositionally biased region" description="Pro residues" evidence="17">
    <location>
        <begin position="192"/>
        <end position="204"/>
    </location>
</feature>
<evidence type="ECO:0000313" key="19">
    <source>
        <dbReference type="Ensembl" id="ENSCSEP00000030392.1"/>
    </source>
</evidence>
<dbReference type="SUPFAM" id="SSF57667">
    <property type="entry name" value="beta-beta-alpha zinc fingers"/>
    <property type="match status" value="3"/>
</dbReference>
<protein>
    <recommendedName>
        <fullName evidence="16">Zinc finger matrin-type protein 3</fullName>
    </recommendedName>
</protein>
<dbReference type="FunFam" id="3.30.160.60:FF:000285">
    <property type="entry name" value="Zinc finger matrin-type protein 3"/>
    <property type="match status" value="1"/>
</dbReference>
<evidence type="ECO:0000259" key="18">
    <source>
        <dbReference type="PROSITE" id="PS00028"/>
    </source>
</evidence>
<dbReference type="GO" id="GO:0005730">
    <property type="term" value="C:nucleolus"/>
    <property type="evidence" value="ECO:0007669"/>
    <property type="project" value="UniProtKB-SubCell"/>
</dbReference>
<evidence type="ECO:0000256" key="15">
    <source>
        <dbReference type="ARBA" id="ARBA00066226"/>
    </source>
</evidence>
<evidence type="ECO:0000256" key="9">
    <source>
        <dbReference type="ARBA" id="ARBA00022833"/>
    </source>
</evidence>
<evidence type="ECO:0000256" key="11">
    <source>
        <dbReference type="ARBA" id="ARBA00022927"/>
    </source>
</evidence>
<organism evidence="19 20">
    <name type="scientific">Cynoglossus semilaevis</name>
    <name type="common">Tongue sole</name>
    <dbReference type="NCBI Taxonomy" id="244447"/>
    <lineage>
        <taxon>Eukaryota</taxon>
        <taxon>Metazoa</taxon>
        <taxon>Chordata</taxon>
        <taxon>Craniata</taxon>
        <taxon>Vertebrata</taxon>
        <taxon>Euteleostomi</taxon>
        <taxon>Actinopterygii</taxon>
        <taxon>Neopterygii</taxon>
        <taxon>Teleostei</taxon>
        <taxon>Neoteleostei</taxon>
        <taxon>Acanthomorphata</taxon>
        <taxon>Carangaria</taxon>
        <taxon>Pleuronectiformes</taxon>
        <taxon>Pleuronectoidei</taxon>
        <taxon>Cynoglossidae</taxon>
        <taxon>Cynoglossinae</taxon>
        <taxon>Cynoglossus</taxon>
    </lineage>
</organism>
<dbReference type="PROSITE" id="PS00028">
    <property type="entry name" value="ZINC_FINGER_C2H2_1"/>
    <property type="match status" value="1"/>
</dbReference>
<evidence type="ECO:0000256" key="13">
    <source>
        <dbReference type="ARBA" id="ARBA00023242"/>
    </source>
</evidence>
<dbReference type="KEGG" id="csem:103396552"/>
<comment type="function">
    <text evidence="14">Acts as a bona fide target gene of p53/TP53. May play a role in the TP53-dependent growth regulatory pathway. May contribute to TP53-mediated apoptosis by regulation of TP53 expression and translocation to the nucleus and nucleolus.</text>
</comment>
<proteinExistence type="predicted"/>
<keyword evidence="2" id="KW-0813">Transport</keyword>
<feature type="region of interest" description="Disordered" evidence="17">
    <location>
        <begin position="88"/>
        <end position="248"/>
    </location>
</feature>
<comment type="subcellular location">
    <subcellularLocation>
        <location evidence="1">Nucleus</location>
        <location evidence="1">Nucleolus</location>
    </subcellularLocation>
</comment>
<evidence type="ECO:0000256" key="8">
    <source>
        <dbReference type="ARBA" id="ARBA00022771"/>
    </source>
</evidence>
<dbReference type="FunCoup" id="A0A3P8WV36">
    <property type="interactions" value="349"/>
</dbReference>
<evidence type="ECO:0000256" key="12">
    <source>
        <dbReference type="ARBA" id="ARBA00023010"/>
    </source>
</evidence>
<reference evidence="19" key="3">
    <citation type="submission" date="2025-09" db="UniProtKB">
        <authorList>
            <consortium name="Ensembl"/>
        </authorList>
    </citation>
    <scope>IDENTIFICATION</scope>
</reference>
<dbReference type="AlphaFoldDB" id="A0A3P8WV36"/>
<keyword evidence="4" id="KW-0053">Apoptosis</keyword>
<dbReference type="Proteomes" id="UP000265120">
    <property type="component" value="Chromosome 2"/>
</dbReference>
<dbReference type="CTD" id="64393"/>
<evidence type="ECO:0000256" key="5">
    <source>
        <dbReference type="ARBA" id="ARBA00022723"/>
    </source>
</evidence>
<dbReference type="RefSeq" id="XP_008332913.1">
    <property type="nucleotide sequence ID" value="XM_008334691.3"/>
</dbReference>
<feature type="compositionally biased region" description="Pro residues" evidence="17">
    <location>
        <begin position="95"/>
        <end position="113"/>
    </location>
</feature>
<keyword evidence="8" id="KW-0863">Zinc-finger</keyword>
<dbReference type="InterPro" id="IPR052644">
    <property type="entry name" value="ZMAT3"/>
</dbReference>
<feature type="compositionally biased region" description="Pro residues" evidence="17">
    <location>
        <begin position="160"/>
        <end position="176"/>
    </location>
</feature>
<keyword evidence="7" id="KW-0227">DNA damage</keyword>
<keyword evidence="11" id="KW-0653">Protein transport</keyword>
<sequence>MMQLKSGDAAFYHSAEYCRNYTSPPVSYGGSSHYLSQLAGPDNMLKPPLSLFSHHQQPFQHLDSLHQLGPPHALGSPPMAPVQAIGHPAMAPPQTLGPPPISAPHSLRPPPITSPHSLGPPSLTPAQPLRPPPIPHTFGPPSIDLKQAVVPPNMDLTQPLGPPPLTPTQALVPPPVVTCGASRFPLPSSPLSSPPVPMPDPSQLPPRSSGPPIIHSSMTGLSPGHHLVQTTSVSEQRQDDISSLGVDDQEDSLGLEELCKPLYCKLCNVTLNSAQQAQAHYQGKNHGKKLRNFYAGSQQPPAIRIPDVLDGTGQTGLNSGSSDSDAGRQALYKGATRVILATENDYCKLCDASFSSPAVAQAHYQGKNHAKKLRLAEAQQNSTNMDGNSEAATRRSRKDGSEYKLVKNRRSPQLPAAMPGPYYNPRPRQRIPRDLAMCVTPSGQFYCSMCNCGAEQETDFRQHLESKQHKAKVSELRYRHEMENLGYS</sequence>
<dbReference type="FunFam" id="3.30.160.60:FF:000612">
    <property type="entry name" value="Zinc finger matrin-type protein 3"/>
    <property type="match status" value="1"/>
</dbReference>
<reference evidence="19 20" key="1">
    <citation type="journal article" date="2014" name="Nat. Genet.">
        <title>Whole-genome sequence of a flatfish provides insights into ZW sex chromosome evolution and adaptation to a benthic lifestyle.</title>
        <authorList>
            <person name="Chen S."/>
            <person name="Zhang G."/>
            <person name="Shao C."/>
            <person name="Huang Q."/>
            <person name="Liu G."/>
            <person name="Zhang P."/>
            <person name="Song W."/>
            <person name="An N."/>
            <person name="Chalopin D."/>
            <person name="Volff J.N."/>
            <person name="Hong Y."/>
            <person name="Li Q."/>
            <person name="Sha Z."/>
            <person name="Zhou H."/>
            <person name="Xie M."/>
            <person name="Yu Q."/>
            <person name="Liu Y."/>
            <person name="Xiang H."/>
            <person name="Wang N."/>
            <person name="Wu K."/>
            <person name="Yang C."/>
            <person name="Zhou Q."/>
            <person name="Liao X."/>
            <person name="Yang L."/>
            <person name="Hu Q."/>
            <person name="Zhang J."/>
            <person name="Meng L."/>
            <person name="Jin L."/>
            <person name="Tian Y."/>
            <person name="Lian J."/>
            <person name="Yang J."/>
            <person name="Miao G."/>
            <person name="Liu S."/>
            <person name="Liang Z."/>
            <person name="Yan F."/>
            <person name="Li Y."/>
            <person name="Sun B."/>
            <person name="Zhang H."/>
            <person name="Zhang J."/>
            <person name="Zhu Y."/>
            <person name="Du M."/>
            <person name="Zhao Y."/>
            <person name="Schartl M."/>
            <person name="Tang Q."/>
            <person name="Wang J."/>
        </authorList>
    </citation>
    <scope>NUCLEOTIDE SEQUENCE</scope>
</reference>
<name>A0A3P8WV36_CYNSE</name>
<dbReference type="InterPro" id="IPR013087">
    <property type="entry name" value="Znf_C2H2_type"/>
</dbReference>
<dbReference type="Pfam" id="PF12874">
    <property type="entry name" value="zf-met"/>
    <property type="match status" value="3"/>
</dbReference>
<evidence type="ECO:0000256" key="7">
    <source>
        <dbReference type="ARBA" id="ARBA00022763"/>
    </source>
</evidence>
<dbReference type="OrthoDB" id="434647at2759"/>
<dbReference type="Ensembl" id="ENSCSET00000030797.1">
    <property type="protein sequence ID" value="ENSCSEP00000030392.1"/>
    <property type="gene ID" value="ENSCSEG00000019463.1"/>
</dbReference>
<dbReference type="GO" id="GO:0008270">
    <property type="term" value="F:zinc ion binding"/>
    <property type="evidence" value="ECO:0007669"/>
    <property type="project" value="UniProtKB-KW"/>
</dbReference>
<dbReference type="InterPro" id="IPR036236">
    <property type="entry name" value="Znf_C2H2_sf"/>
</dbReference>
<dbReference type="GO" id="GO:0006915">
    <property type="term" value="P:apoptotic process"/>
    <property type="evidence" value="ECO:0007669"/>
    <property type="project" value="UniProtKB-KW"/>
</dbReference>
<dbReference type="InParanoid" id="A0A3P8WV36"/>
<dbReference type="GO" id="GO:0015031">
    <property type="term" value="P:protein transport"/>
    <property type="evidence" value="ECO:0007669"/>
    <property type="project" value="UniProtKB-KW"/>
</dbReference>
<accession>A0A3P8WV36</accession>
<evidence type="ECO:0000256" key="4">
    <source>
        <dbReference type="ARBA" id="ARBA00022703"/>
    </source>
</evidence>
<evidence type="ECO:0000256" key="17">
    <source>
        <dbReference type="SAM" id="MobiDB-lite"/>
    </source>
</evidence>
<keyword evidence="10" id="KW-0694">RNA-binding</keyword>
<keyword evidence="9" id="KW-0862">Zinc</keyword>
<evidence type="ECO:0000256" key="16">
    <source>
        <dbReference type="ARBA" id="ARBA00067763"/>
    </source>
</evidence>
<evidence type="ECO:0000256" key="3">
    <source>
        <dbReference type="ARBA" id="ARBA00022604"/>
    </source>
</evidence>
<dbReference type="SMART" id="SM00451">
    <property type="entry name" value="ZnF_U1"/>
    <property type="match status" value="3"/>
</dbReference>
<dbReference type="GeneID" id="103396552"/>
<keyword evidence="12" id="KW-0811">Translocation</keyword>
<reference evidence="19" key="2">
    <citation type="submission" date="2025-08" db="UniProtKB">
        <authorList>
            <consortium name="Ensembl"/>
        </authorList>
    </citation>
    <scope>IDENTIFICATION</scope>
</reference>
<evidence type="ECO:0000256" key="10">
    <source>
        <dbReference type="ARBA" id="ARBA00022884"/>
    </source>
</evidence>
<keyword evidence="13" id="KW-0539">Nucleus</keyword>
<dbReference type="InterPro" id="IPR003604">
    <property type="entry name" value="Matrin/U1-like-C_Znf_C2H2"/>
</dbReference>
<keyword evidence="5" id="KW-0479">Metal-binding</keyword>
<dbReference type="GO" id="GO:0006974">
    <property type="term" value="P:DNA damage response"/>
    <property type="evidence" value="ECO:0007669"/>
    <property type="project" value="UniProtKB-KW"/>
</dbReference>
<keyword evidence="20" id="KW-1185">Reference proteome</keyword>
<dbReference type="SMART" id="SM00355">
    <property type="entry name" value="ZnF_C2H2"/>
    <property type="match status" value="3"/>
</dbReference>
<feature type="region of interest" description="Disordered" evidence="17">
    <location>
        <begin position="379"/>
        <end position="427"/>
    </location>
</feature>
<keyword evidence="6" id="KW-0677">Repeat</keyword>
<evidence type="ECO:0000313" key="20">
    <source>
        <dbReference type="Proteomes" id="UP000265120"/>
    </source>
</evidence>
<dbReference type="GeneTree" id="ENSGT00730000111202"/>
<keyword evidence="3" id="KW-0341">Growth regulation</keyword>